<dbReference type="InterPro" id="IPR000182">
    <property type="entry name" value="GNAT_dom"/>
</dbReference>
<evidence type="ECO:0000313" key="3">
    <source>
        <dbReference type="Proteomes" id="UP001437256"/>
    </source>
</evidence>
<accession>A0ABR2ZAQ2</accession>
<evidence type="ECO:0000313" key="2">
    <source>
        <dbReference type="EMBL" id="KAL0058355.1"/>
    </source>
</evidence>
<dbReference type="EMBL" id="JBBXMP010000327">
    <property type="protein sequence ID" value="KAL0058355.1"/>
    <property type="molecule type" value="Genomic_DNA"/>
</dbReference>
<reference evidence="2 3" key="1">
    <citation type="submission" date="2024-05" db="EMBL/GenBank/DDBJ databases">
        <title>A draft genome resource for the thread blight pathogen Marasmius tenuissimus strain MS-2.</title>
        <authorList>
            <person name="Yulfo-Soto G.E."/>
            <person name="Baruah I.K."/>
            <person name="Amoako-Attah I."/>
            <person name="Bukari Y."/>
            <person name="Meinhardt L.W."/>
            <person name="Bailey B.A."/>
            <person name="Cohen S.P."/>
        </authorList>
    </citation>
    <scope>NUCLEOTIDE SEQUENCE [LARGE SCALE GENOMIC DNA]</scope>
    <source>
        <strain evidence="2 3">MS-2</strain>
    </source>
</reference>
<feature type="domain" description="N-acetyltransferase" evidence="1">
    <location>
        <begin position="199"/>
        <end position="269"/>
    </location>
</feature>
<proteinExistence type="predicted"/>
<evidence type="ECO:0000259" key="1">
    <source>
        <dbReference type="Pfam" id="PF00583"/>
    </source>
</evidence>
<dbReference type="Proteomes" id="UP001437256">
    <property type="component" value="Unassembled WGS sequence"/>
</dbReference>
<name>A0ABR2ZAQ2_9AGAR</name>
<dbReference type="Pfam" id="PF00583">
    <property type="entry name" value="Acetyltransf_1"/>
    <property type="match status" value="1"/>
</dbReference>
<gene>
    <name evidence="2" type="ORF">AAF712_014974</name>
</gene>
<dbReference type="SUPFAM" id="SSF55729">
    <property type="entry name" value="Acyl-CoA N-acyltransferases (Nat)"/>
    <property type="match status" value="1"/>
</dbReference>
<protein>
    <recommendedName>
        <fullName evidence="1">N-acetyltransferase domain-containing protein</fullName>
    </recommendedName>
</protein>
<dbReference type="Gene3D" id="3.40.630.30">
    <property type="match status" value="1"/>
</dbReference>
<comment type="caution">
    <text evidence="2">The sequence shown here is derived from an EMBL/GenBank/DDBJ whole genome shotgun (WGS) entry which is preliminary data.</text>
</comment>
<organism evidence="2 3">
    <name type="scientific">Marasmius tenuissimus</name>
    <dbReference type="NCBI Taxonomy" id="585030"/>
    <lineage>
        <taxon>Eukaryota</taxon>
        <taxon>Fungi</taxon>
        <taxon>Dikarya</taxon>
        <taxon>Basidiomycota</taxon>
        <taxon>Agaricomycotina</taxon>
        <taxon>Agaricomycetes</taxon>
        <taxon>Agaricomycetidae</taxon>
        <taxon>Agaricales</taxon>
        <taxon>Marasmiineae</taxon>
        <taxon>Marasmiaceae</taxon>
        <taxon>Marasmius</taxon>
    </lineage>
</organism>
<dbReference type="InterPro" id="IPR016181">
    <property type="entry name" value="Acyl_CoA_acyltransferase"/>
</dbReference>
<sequence length="302" mass="33833">MLPVTSSFSTTVYFKPSQGPNDIWDALKAHEVDANCVLPVMIEELPNMIKELALEHSGAVPRGASQFWIVMAEKLLDASSLERVFSVFAPDDIASIFAQKWSRLTGVNILPEPYYAAKLSYCTKDTFNRRSLTQNPAWDLRPARDEDLPPVAELCRQFAATCEPFILDEEGAYREAQYLIQSTQVWVHTVSTTHYTDITSIVAFTRNSENNATITKVFTNPEWRGYKCAQRLVARVCRELLFHQGKKSVAIFVAHDNGAASKVYHNVGFGGLYPSSHGLSSAPGWTELDFDPAKVQLGHWSR</sequence>
<keyword evidence="3" id="KW-1185">Reference proteome</keyword>